<dbReference type="EMBL" id="PETL01000224">
    <property type="protein sequence ID" value="PIV63948.1"/>
    <property type="molecule type" value="Genomic_DNA"/>
</dbReference>
<evidence type="ECO:0000256" key="2">
    <source>
        <dbReference type="ARBA" id="ARBA00022833"/>
    </source>
</evidence>
<keyword evidence="1 4" id="KW-0479">Metal-binding</keyword>
<dbReference type="InterPro" id="IPR050129">
    <property type="entry name" value="Zn_alcohol_dh"/>
</dbReference>
<dbReference type="SUPFAM" id="SSF50129">
    <property type="entry name" value="GroES-like"/>
    <property type="match status" value="1"/>
</dbReference>
<evidence type="ECO:0000256" key="4">
    <source>
        <dbReference type="RuleBase" id="RU361277"/>
    </source>
</evidence>
<gene>
    <name evidence="7" type="ORF">COS11_04715</name>
</gene>
<organism evidence="7 8">
    <name type="scientific">bacterium (Candidatus Ratteibacteria) CG01_land_8_20_14_3_00_40_19</name>
    <dbReference type="NCBI Taxonomy" id="2014290"/>
    <lineage>
        <taxon>Bacteria</taxon>
        <taxon>Candidatus Ratteibacteria</taxon>
    </lineage>
</organism>
<accession>A0A2M7E8C6</accession>
<dbReference type="PANTHER" id="PTHR43401:SF2">
    <property type="entry name" value="L-THREONINE 3-DEHYDROGENASE"/>
    <property type="match status" value="1"/>
</dbReference>
<feature type="domain" description="Alcohol dehydrogenase-like N-terminal" evidence="6">
    <location>
        <begin position="24"/>
        <end position="122"/>
    </location>
</feature>
<dbReference type="InterPro" id="IPR013154">
    <property type="entry name" value="ADH-like_N"/>
</dbReference>
<evidence type="ECO:0000256" key="3">
    <source>
        <dbReference type="ARBA" id="ARBA00023002"/>
    </source>
</evidence>
<dbReference type="PROSITE" id="PS00059">
    <property type="entry name" value="ADH_ZINC"/>
    <property type="match status" value="1"/>
</dbReference>
<dbReference type="Pfam" id="PF00107">
    <property type="entry name" value="ADH_zinc_N"/>
    <property type="match status" value="1"/>
</dbReference>
<evidence type="ECO:0000313" key="7">
    <source>
        <dbReference type="EMBL" id="PIV63948.1"/>
    </source>
</evidence>
<dbReference type="InterPro" id="IPR036291">
    <property type="entry name" value="NAD(P)-bd_dom_sf"/>
</dbReference>
<evidence type="ECO:0000259" key="6">
    <source>
        <dbReference type="Pfam" id="PF08240"/>
    </source>
</evidence>
<dbReference type="AlphaFoldDB" id="A0A2M7E8C6"/>
<protein>
    <submittedName>
        <fullName evidence="7">Alcohol dehydrogenase</fullName>
    </submittedName>
</protein>
<feature type="domain" description="Alcohol dehydrogenase-like C-terminal" evidence="5">
    <location>
        <begin position="172"/>
        <end position="301"/>
    </location>
</feature>
<dbReference type="Pfam" id="PF08240">
    <property type="entry name" value="ADH_N"/>
    <property type="match status" value="1"/>
</dbReference>
<sequence length="341" mass="37894">MKAAVYYAPEKVKLEKIPIPKIKEEEVLVRVKVALTCGTDRKLYLRGHPLFSPPFILGHEFAGEIVKVGEKVKKFKKRMRVVAANSAPCHHCFYCKIGKEELCENFFIRLSGAFAEYINIPKPIIKDNLFEIPEGISYQEAAFLEPLACVIHGIEESEIKLGDTVVINGAGPIGLLFLQLAKLQGARVIIVDLSKERLSLAHKLGADEILNINQLKDEVKTVKNLTLGKRGVDIAIEAAGIPKVWESTIAMVRRGGKAILFGGCPPKTAIKIDTEDFHYGELTIKGIFHHTPDYTRKAFNLIGQKVIDTNSLITAQYSLGEIKKVLKKIITREGLKFAIIP</sequence>
<dbReference type="PANTHER" id="PTHR43401">
    <property type="entry name" value="L-THREONINE 3-DEHYDROGENASE"/>
    <property type="match status" value="1"/>
</dbReference>
<dbReference type="InterPro" id="IPR002328">
    <property type="entry name" value="ADH_Zn_CS"/>
</dbReference>
<reference evidence="8" key="1">
    <citation type="submission" date="2017-09" db="EMBL/GenBank/DDBJ databases">
        <title>Depth-based differentiation of microbial function through sediment-hosted aquifers and enrichment of novel symbionts in the deep terrestrial subsurface.</title>
        <authorList>
            <person name="Probst A.J."/>
            <person name="Ladd B."/>
            <person name="Jarett J.K."/>
            <person name="Geller-Mcgrath D.E."/>
            <person name="Sieber C.M.K."/>
            <person name="Emerson J.B."/>
            <person name="Anantharaman K."/>
            <person name="Thomas B.C."/>
            <person name="Malmstrom R."/>
            <person name="Stieglmeier M."/>
            <person name="Klingl A."/>
            <person name="Woyke T."/>
            <person name="Ryan C.M."/>
            <person name="Banfield J.F."/>
        </authorList>
    </citation>
    <scope>NUCLEOTIDE SEQUENCE [LARGE SCALE GENOMIC DNA]</scope>
</reference>
<proteinExistence type="inferred from homology"/>
<name>A0A2M7E8C6_9BACT</name>
<dbReference type="GO" id="GO:0008270">
    <property type="term" value="F:zinc ion binding"/>
    <property type="evidence" value="ECO:0007669"/>
    <property type="project" value="InterPro"/>
</dbReference>
<keyword evidence="2 4" id="KW-0862">Zinc</keyword>
<dbReference type="GO" id="GO:0016491">
    <property type="term" value="F:oxidoreductase activity"/>
    <property type="evidence" value="ECO:0007669"/>
    <property type="project" value="UniProtKB-KW"/>
</dbReference>
<keyword evidence="3" id="KW-0560">Oxidoreductase</keyword>
<evidence type="ECO:0000313" key="8">
    <source>
        <dbReference type="Proteomes" id="UP000228886"/>
    </source>
</evidence>
<dbReference type="SUPFAM" id="SSF51735">
    <property type="entry name" value="NAD(P)-binding Rossmann-fold domains"/>
    <property type="match status" value="1"/>
</dbReference>
<comment type="cofactor">
    <cofactor evidence="4">
        <name>Zn(2+)</name>
        <dbReference type="ChEBI" id="CHEBI:29105"/>
    </cofactor>
</comment>
<dbReference type="Gene3D" id="3.90.180.10">
    <property type="entry name" value="Medium-chain alcohol dehydrogenases, catalytic domain"/>
    <property type="match status" value="1"/>
</dbReference>
<evidence type="ECO:0000256" key="1">
    <source>
        <dbReference type="ARBA" id="ARBA00022723"/>
    </source>
</evidence>
<comment type="caution">
    <text evidence="7">The sequence shown here is derived from an EMBL/GenBank/DDBJ whole genome shotgun (WGS) entry which is preliminary data.</text>
</comment>
<dbReference type="InterPro" id="IPR011032">
    <property type="entry name" value="GroES-like_sf"/>
</dbReference>
<dbReference type="Gene3D" id="3.40.50.720">
    <property type="entry name" value="NAD(P)-binding Rossmann-like Domain"/>
    <property type="match status" value="1"/>
</dbReference>
<dbReference type="InterPro" id="IPR013149">
    <property type="entry name" value="ADH-like_C"/>
</dbReference>
<comment type="similarity">
    <text evidence="4">Belongs to the zinc-containing alcohol dehydrogenase family.</text>
</comment>
<evidence type="ECO:0000259" key="5">
    <source>
        <dbReference type="Pfam" id="PF00107"/>
    </source>
</evidence>
<dbReference type="Proteomes" id="UP000228886">
    <property type="component" value="Unassembled WGS sequence"/>
</dbReference>